<evidence type="ECO:0000313" key="12">
    <source>
        <dbReference type="Proteomes" id="UP000230859"/>
    </source>
</evidence>
<protein>
    <recommendedName>
        <fullName evidence="7 8">Small ribosomal subunit protein uS3</fullName>
    </recommendedName>
</protein>
<evidence type="ECO:0000256" key="1">
    <source>
        <dbReference type="ARBA" id="ARBA00010761"/>
    </source>
</evidence>
<dbReference type="Pfam" id="PF07650">
    <property type="entry name" value="KH_2"/>
    <property type="match status" value="1"/>
</dbReference>
<dbReference type="Pfam" id="PF00189">
    <property type="entry name" value="Ribosomal_S3_C"/>
    <property type="match status" value="1"/>
</dbReference>
<feature type="domain" description="KH type-2" evidence="10">
    <location>
        <begin position="38"/>
        <end position="106"/>
    </location>
</feature>
<dbReference type="SUPFAM" id="SSF54814">
    <property type="entry name" value="Prokaryotic type KH domain (KH-domain type II)"/>
    <property type="match status" value="1"/>
</dbReference>
<dbReference type="PROSITE" id="PS50823">
    <property type="entry name" value="KH_TYPE_2"/>
    <property type="match status" value="1"/>
</dbReference>
<evidence type="ECO:0000256" key="6">
    <source>
        <dbReference type="ARBA" id="ARBA00024998"/>
    </source>
</evidence>
<dbReference type="GO" id="GO:0003729">
    <property type="term" value="F:mRNA binding"/>
    <property type="evidence" value="ECO:0007669"/>
    <property type="project" value="UniProtKB-UniRule"/>
</dbReference>
<reference evidence="11 12" key="1">
    <citation type="submission" date="2017-09" db="EMBL/GenBank/DDBJ databases">
        <title>Depth-based differentiation of microbial function through sediment-hosted aquifers and enrichment of novel symbionts in the deep terrestrial subsurface.</title>
        <authorList>
            <person name="Probst A.J."/>
            <person name="Ladd B."/>
            <person name="Jarett J.K."/>
            <person name="Geller-Mcgrath D.E."/>
            <person name="Sieber C.M."/>
            <person name="Emerson J.B."/>
            <person name="Anantharaman K."/>
            <person name="Thomas B.C."/>
            <person name="Malmstrom R."/>
            <person name="Stieglmeier M."/>
            <person name="Klingl A."/>
            <person name="Woyke T."/>
            <person name="Ryan C.M."/>
            <person name="Banfield J.F."/>
        </authorList>
    </citation>
    <scope>NUCLEOTIDE SEQUENCE [LARGE SCALE GENOMIC DNA]</scope>
    <source>
        <strain evidence="11">CG11_big_fil_rev_8_21_14_0_20_45_26</strain>
    </source>
</reference>
<keyword evidence="2 8" id="KW-0699">rRNA-binding</keyword>
<dbReference type="GO" id="GO:0003735">
    <property type="term" value="F:structural constituent of ribosome"/>
    <property type="evidence" value="ECO:0007669"/>
    <property type="project" value="InterPro"/>
</dbReference>
<dbReference type="InterPro" id="IPR057258">
    <property type="entry name" value="Ribosomal_uS3"/>
</dbReference>
<dbReference type="GO" id="GO:0019843">
    <property type="term" value="F:rRNA binding"/>
    <property type="evidence" value="ECO:0007669"/>
    <property type="project" value="UniProtKB-UniRule"/>
</dbReference>
<dbReference type="Gene3D" id="3.30.300.20">
    <property type="match status" value="1"/>
</dbReference>
<dbReference type="Proteomes" id="UP000230859">
    <property type="component" value="Unassembled WGS sequence"/>
</dbReference>
<evidence type="ECO:0000256" key="4">
    <source>
        <dbReference type="ARBA" id="ARBA00022980"/>
    </source>
</evidence>
<organism evidence="11 12">
    <name type="scientific">Candidatus Abzuiibacterium crystallinum</name>
    <dbReference type="NCBI Taxonomy" id="1974748"/>
    <lineage>
        <taxon>Bacteria</taxon>
        <taxon>Pseudomonadati</taxon>
        <taxon>Candidatus Omnitrophota</taxon>
        <taxon>Candidatus Abzuiibacterium</taxon>
    </lineage>
</organism>
<comment type="similarity">
    <text evidence="1 8">Belongs to the universal ribosomal protein uS3 family.</text>
</comment>
<evidence type="ECO:0000259" key="10">
    <source>
        <dbReference type="PROSITE" id="PS50823"/>
    </source>
</evidence>
<dbReference type="InterPro" id="IPR036419">
    <property type="entry name" value="Ribosomal_S3_C_sf"/>
</dbReference>
<keyword evidence="5 8" id="KW-0687">Ribonucleoprotein</keyword>
<comment type="subunit">
    <text evidence="8">Part of the 30S ribosomal subunit. Forms a tight complex with proteins S10 and S14.</text>
</comment>
<dbReference type="EMBL" id="PCVY01000058">
    <property type="protein sequence ID" value="PIQ85893.1"/>
    <property type="molecule type" value="Genomic_DNA"/>
</dbReference>
<evidence type="ECO:0000256" key="7">
    <source>
        <dbReference type="ARBA" id="ARBA00035257"/>
    </source>
</evidence>
<dbReference type="NCBIfam" id="TIGR01009">
    <property type="entry name" value="rpsC_bact"/>
    <property type="match status" value="1"/>
</dbReference>
<comment type="caution">
    <text evidence="11">The sequence shown here is derived from an EMBL/GenBank/DDBJ whole genome shotgun (WGS) entry which is preliminary data.</text>
</comment>
<keyword evidence="4 8" id="KW-0689">Ribosomal protein</keyword>
<dbReference type="InterPro" id="IPR015946">
    <property type="entry name" value="KH_dom-like_a/b"/>
</dbReference>
<evidence type="ECO:0000256" key="9">
    <source>
        <dbReference type="SAM" id="MobiDB-lite"/>
    </source>
</evidence>
<dbReference type="CDD" id="cd02412">
    <property type="entry name" value="KH-II_30S_S3"/>
    <property type="match status" value="1"/>
</dbReference>
<keyword evidence="3 8" id="KW-0694">RNA-binding</keyword>
<dbReference type="PANTHER" id="PTHR11760:SF19">
    <property type="entry name" value="SMALL RIBOSOMAL SUBUNIT PROTEIN US3C"/>
    <property type="match status" value="1"/>
</dbReference>
<dbReference type="SUPFAM" id="SSF54821">
    <property type="entry name" value="Ribosomal protein S3 C-terminal domain"/>
    <property type="match status" value="1"/>
</dbReference>
<evidence type="ECO:0000256" key="8">
    <source>
        <dbReference type="HAMAP-Rule" id="MF_01309"/>
    </source>
</evidence>
<dbReference type="PANTHER" id="PTHR11760">
    <property type="entry name" value="30S/40S RIBOSOMAL PROTEIN S3"/>
    <property type="match status" value="1"/>
</dbReference>
<dbReference type="GO" id="GO:0022627">
    <property type="term" value="C:cytosolic small ribosomal subunit"/>
    <property type="evidence" value="ECO:0007669"/>
    <property type="project" value="TreeGrafter"/>
</dbReference>
<gene>
    <name evidence="8" type="primary">rpsC</name>
    <name evidence="11" type="ORF">COV74_06905</name>
</gene>
<dbReference type="InterPro" id="IPR005704">
    <property type="entry name" value="Ribosomal_uS3_bac-typ"/>
</dbReference>
<dbReference type="InterPro" id="IPR001351">
    <property type="entry name" value="Ribosomal_uS3_C"/>
</dbReference>
<evidence type="ECO:0000256" key="5">
    <source>
        <dbReference type="ARBA" id="ARBA00023274"/>
    </source>
</evidence>
<dbReference type="GO" id="GO:0006412">
    <property type="term" value="P:translation"/>
    <property type="evidence" value="ECO:0007669"/>
    <property type="project" value="UniProtKB-UniRule"/>
</dbReference>
<evidence type="ECO:0000313" key="11">
    <source>
        <dbReference type="EMBL" id="PIQ85893.1"/>
    </source>
</evidence>
<dbReference type="SMART" id="SM00322">
    <property type="entry name" value="KH"/>
    <property type="match status" value="1"/>
</dbReference>
<evidence type="ECO:0000256" key="3">
    <source>
        <dbReference type="ARBA" id="ARBA00022884"/>
    </source>
</evidence>
<proteinExistence type="inferred from homology"/>
<evidence type="ECO:0000256" key="2">
    <source>
        <dbReference type="ARBA" id="ARBA00022730"/>
    </source>
</evidence>
<dbReference type="HAMAP" id="MF_01309_B">
    <property type="entry name" value="Ribosomal_uS3_B"/>
    <property type="match status" value="1"/>
</dbReference>
<dbReference type="InterPro" id="IPR004087">
    <property type="entry name" value="KH_dom"/>
</dbReference>
<sequence>MGQKSHPYGLRLGYIKNWKSRWYFKKGYREALHEDLKLRQFLEKELAAAGVSSIEIERKSGKVRIQIFTARPGIIIGRRGQEIDRVKTKLTKLTNDQVVLDIKEVKVPQTDAQLVAENIAMQLEKRVAFRKAMKKAVTTAMSKGAGGIKVMCKGRLGGSEIARTEGYRVGKVPLGTFRANVDYGFKQAFTTYGTIGVKIWIYHGDILVKKEQAERQKERERRRMGEAEQQAESTPAAREAHPEVAAASGHQEEKAE</sequence>
<name>A0A2H0LN84_9BACT</name>
<dbReference type="AlphaFoldDB" id="A0A2H0LN84"/>
<dbReference type="Gene3D" id="3.30.1140.32">
    <property type="entry name" value="Ribosomal protein S3, C-terminal domain"/>
    <property type="match status" value="1"/>
</dbReference>
<dbReference type="FunFam" id="3.30.300.20:FF:000001">
    <property type="entry name" value="30S ribosomal protein S3"/>
    <property type="match status" value="1"/>
</dbReference>
<dbReference type="InterPro" id="IPR004044">
    <property type="entry name" value="KH_dom_type_2"/>
</dbReference>
<comment type="function">
    <text evidence="6 8">Binds the lower part of the 30S subunit head. Binds mRNA in the 70S ribosome, positioning it for translation.</text>
</comment>
<feature type="compositionally biased region" description="Basic and acidic residues" evidence="9">
    <location>
        <begin position="212"/>
        <end position="226"/>
    </location>
</feature>
<dbReference type="InterPro" id="IPR009019">
    <property type="entry name" value="KH_sf_prok-type"/>
</dbReference>
<feature type="region of interest" description="Disordered" evidence="9">
    <location>
        <begin position="212"/>
        <end position="256"/>
    </location>
</feature>
<accession>A0A2H0LN84</accession>